<gene>
    <name evidence="4" type="ORF">GV794_28885</name>
</gene>
<feature type="domain" description="Core-binding (CB)" evidence="3">
    <location>
        <begin position="10"/>
        <end position="72"/>
    </location>
</feature>
<dbReference type="InterPro" id="IPR044068">
    <property type="entry name" value="CB"/>
</dbReference>
<accession>A0ABX0D1D0</accession>
<evidence type="ECO:0000256" key="1">
    <source>
        <dbReference type="ARBA" id="ARBA00023125"/>
    </source>
</evidence>
<feature type="non-terminal residue" evidence="4">
    <location>
        <position position="72"/>
    </location>
</feature>
<sequence length="72" mass="7679">MFDTNGVDLVALQVEIEAFLTDLANANRPANTIRAYRGDLTAFAEHVDGSIEAVDVAAVRSFLSEIADQAPA</sequence>
<dbReference type="Proteomes" id="UP000470876">
    <property type="component" value="Unassembled WGS sequence"/>
</dbReference>
<keyword evidence="5" id="KW-1185">Reference proteome</keyword>
<dbReference type="InterPro" id="IPR010998">
    <property type="entry name" value="Integrase_recombinase_N"/>
</dbReference>
<evidence type="ECO:0000313" key="4">
    <source>
        <dbReference type="EMBL" id="NEW59609.1"/>
    </source>
</evidence>
<name>A0ABX0D1D0_9NOCA</name>
<organism evidence="4 5">
    <name type="scientific">Nocardia cyriacigeorgica</name>
    <dbReference type="NCBI Taxonomy" id="135487"/>
    <lineage>
        <taxon>Bacteria</taxon>
        <taxon>Bacillati</taxon>
        <taxon>Actinomycetota</taxon>
        <taxon>Actinomycetes</taxon>
        <taxon>Mycobacteriales</taxon>
        <taxon>Nocardiaceae</taxon>
        <taxon>Nocardia</taxon>
    </lineage>
</organism>
<reference evidence="4 5" key="1">
    <citation type="submission" date="2020-01" db="EMBL/GenBank/DDBJ databases">
        <title>Genetics and antimicrobial susceptibilities of Nocardia species isolated from the soil; a comparison with species isolated from humans.</title>
        <authorList>
            <person name="Carrasco G."/>
            <person name="Monzon S."/>
            <person name="Sansegundo M."/>
            <person name="Garcia E."/>
            <person name="Garrido N."/>
            <person name="Medina M.J."/>
            <person name="Villalon P."/>
            <person name="Ramirez-Arocha A.C."/>
            <person name="Jimenez P."/>
            <person name="Cuesta I."/>
            <person name="Valdezate S."/>
        </authorList>
    </citation>
    <scope>NUCLEOTIDE SEQUENCE [LARGE SCALE GENOMIC DNA]</scope>
    <source>
        <strain evidence="4 5">CNM20110649</strain>
    </source>
</reference>
<evidence type="ECO:0000256" key="2">
    <source>
        <dbReference type="PROSITE-ProRule" id="PRU01248"/>
    </source>
</evidence>
<dbReference type="InterPro" id="IPR004107">
    <property type="entry name" value="Integrase_SAM-like_N"/>
</dbReference>
<protein>
    <submittedName>
        <fullName evidence="4">Site-specific integrase</fullName>
    </submittedName>
</protein>
<comment type="caution">
    <text evidence="4">The sequence shown here is derived from an EMBL/GenBank/DDBJ whole genome shotgun (WGS) entry which is preliminary data.</text>
</comment>
<dbReference type="Pfam" id="PF02899">
    <property type="entry name" value="Phage_int_SAM_1"/>
    <property type="match status" value="1"/>
</dbReference>
<dbReference type="EMBL" id="JAAGUX010000163">
    <property type="protein sequence ID" value="NEW59609.1"/>
    <property type="molecule type" value="Genomic_DNA"/>
</dbReference>
<dbReference type="Gene3D" id="1.10.150.130">
    <property type="match status" value="1"/>
</dbReference>
<dbReference type="PROSITE" id="PS51900">
    <property type="entry name" value="CB"/>
    <property type="match status" value="1"/>
</dbReference>
<proteinExistence type="predicted"/>
<evidence type="ECO:0000259" key="3">
    <source>
        <dbReference type="PROSITE" id="PS51900"/>
    </source>
</evidence>
<keyword evidence="1 2" id="KW-0238">DNA-binding</keyword>
<evidence type="ECO:0000313" key="5">
    <source>
        <dbReference type="Proteomes" id="UP000470876"/>
    </source>
</evidence>